<dbReference type="EC" id="1.8.4.12" evidence="3"/>
<dbReference type="Proteomes" id="UP000298179">
    <property type="component" value="Unassembled WGS sequence"/>
</dbReference>
<evidence type="ECO:0000256" key="8">
    <source>
        <dbReference type="SAM" id="SignalP"/>
    </source>
</evidence>
<keyword evidence="8" id="KW-0732">Signal</keyword>
<dbReference type="Gene3D" id="2.170.150.20">
    <property type="entry name" value="Peptide methionine sulfoxide reductase"/>
    <property type="match status" value="1"/>
</dbReference>
<proteinExistence type="inferred from homology"/>
<dbReference type="PANTHER" id="PTHR10173">
    <property type="entry name" value="METHIONINE SULFOXIDE REDUCTASE"/>
    <property type="match status" value="1"/>
</dbReference>
<dbReference type="EMBL" id="SOZD01000004">
    <property type="protein sequence ID" value="TFF21910.1"/>
    <property type="molecule type" value="Genomic_DNA"/>
</dbReference>
<dbReference type="RefSeq" id="WP_134762794.1">
    <property type="nucleotide sequence ID" value="NZ_SOZD01000004.1"/>
</dbReference>
<dbReference type="GO" id="GO:0006979">
    <property type="term" value="P:response to oxidative stress"/>
    <property type="evidence" value="ECO:0007669"/>
    <property type="project" value="InterPro"/>
</dbReference>
<evidence type="ECO:0000256" key="2">
    <source>
        <dbReference type="ARBA" id="ARBA00007174"/>
    </source>
</evidence>
<evidence type="ECO:0000313" key="11">
    <source>
        <dbReference type="Proteomes" id="UP000298179"/>
    </source>
</evidence>
<reference evidence="10 11" key="1">
    <citation type="submission" date="2019-03" db="EMBL/GenBank/DDBJ databases">
        <title>Jiella endophytica sp. nov., a novel endophytic bacterium isolated from root of Ficus microcarpa Linn. f.</title>
        <authorList>
            <person name="Tuo L."/>
        </authorList>
    </citation>
    <scope>NUCLEOTIDE SEQUENCE [LARGE SCALE GENOMIC DNA]</scope>
    <source>
        <strain evidence="10 11">CBS5Q-3</strain>
    </source>
</reference>
<gene>
    <name evidence="10" type="primary">msrB</name>
    <name evidence="10" type="ORF">E3C22_14695</name>
</gene>
<dbReference type="GO" id="GO:0046872">
    <property type="term" value="F:metal ion binding"/>
    <property type="evidence" value="ECO:0007669"/>
    <property type="project" value="UniProtKB-KW"/>
</dbReference>
<evidence type="ECO:0000259" key="9">
    <source>
        <dbReference type="PROSITE" id="PS51790"/>
    </source>
</evidence>
<evidence type="ECO:0000256" key="7">
    <source>
        <dbReference type="ARBA" id="ARBA00048488"/>
    </source>
</evidence>
<name>A0A4Y8RIE6_9HYPH</name>
<evidence type="ECO:0000256" key="3">
    <source>
        <dbReference type="ARBA" id="ARBA00012499"/>
    </source>
</evidence>
<feature type="signal peptide" evidence="8">
    <location>
        <begin position="1"/>
        <end position="30"/>
    </location>
</feature>
<protein>
    <recommendedName>
        <fullName evidence="3">peptide-methionine (R)-S-oxide reductase</fullName>
        <ecNumber evidence="3">1.8.4.12</ecNumber>
    </recommendedName>
</protein>
<feature type="chain" id="PRO_5021220389" description="peptide-methionine (R)-S-oxide reductase" evidence="8">
    <location>
        <begin position="31"/>
        <end position="168"/>
    </location>
</feature>
<comment type="caution">
    <text evidence="10">The sequence shown here is derived from an EMBL/GenBank/DDBJ whole genome shotgun (WGS) entry which is preliminary data.</text>
</comment>
<comment type="cofactor">
    <cofactor evidence="1">
        <name>Zn(2+)</name>
        <dbReference type="ChEBI" id="CHEBI:29105"/>
    </cofactor>
</comment>
<keyword evidence="11" id="KW-1185">Reference proteome</keyword>
<dbReference type="FunFam" id="2.170.150.20:FF:000001">
    <property type="entry name" value="Peptide methionine sulfoxide reductase MsrB"/>
    <property type="match status" value="1"/>
</dbReference>
<dbReference type="InterPro" id="IPR006311">
    <property type="entry name" value="TAT_signal"/>
</dbReference>
<dbReference type="OrthoDB" id="9785497at2"/>
<evidence type="ECO:0000256" key="6">
    <source>
        <dbReference type="ARBA" id="ARBA00023002"/>
    </source>
</evidence>
<dbReference type="PROSITE" id="PS51318">
    <property type="entry name" value="TAT"/>
    <property type="match status" value="1"/>
</dbReference>
<dbReference type="PANTHER" id="PTHR10173:SF57">
    <property type="entry name" value="PEPTIDE-METHIONINE (R)-S-OXIDE REDUCTASE"/>
    <property type="match status" value="1"/>
</dbReference>
<dbReference type="AlphaFoldDB" id="A0A4Y8RIE6"/>
<keyword evidence="6 10" id="KW-0560">Oxidoreductase</keyword>
<dbReference type="PROSITE" id="PS51790">
    <property type="entry name" value="MSRB"/>
    <property type="match status" value="1"/>
</dbReference>
<dbReference type="GO" id="GO:0030091">
    <property type="term" value="P:protein repair"/>
    <property type="evidence" value="ECO:0007669"/>
    <property type="project" value="InterPro"/>
</dbReference>
<comment type="catalytic activity">
    <reaction evidence="7">
        <text>L-methionyl-[protein] + [thioredoxin]-disulfide + H2O = L-methionyl-(R)-S-oxide-[protein] + [thioredoxin]-dithiol</text>
        <dbReference type="Rhea" id="RHEA:24164"/>
        <dbReference type="Rhea" id="RHEA-COMP:10698"/>
        <dbReference type="Rhea" id="RHEA-COMP:10700"/>
        <dbReference type="Rhea" id="RHEA-COMP:12313"/>
        <dbReference type="Rhea" id="RHEA-COMP:12314"/>
        <dbReference type="ChEBI" id="CHEBI:15377"/>
        <dbReference type="ChEBI" id="CHEBI:16044"/>
        <dbReference type="ChEBI" id="CHEBI:29950"/>
        <dbReference type="ChEBI" id="CHEBI:45764"/>
        <dbReference type="ChEBI" id="CHEBI:50058"/>
        <dbReference type="EC" id="1.8.4.12"/>
    </reaction>
</comment>
<accession>A0A4Y8RIE6</accession>
<evidence type="ECO:0000313" key="10">
    <source>
        <dbReference type="EMBL" id="TFF21910.1"/>
    </source>
</evidence>
<evidence type="ECO:0000256" key="1">
    <source>
        <dbReference type="ARBA" id="ARBA00001947"/>
    </source>
</evidence>
<dbReference type="InterPro" id="IPR002579">
    <property type="entry name" value="Met_Sox_Rdtase_MsrB_dom"/>
</dbReference>
<dbReference type="Pfam" id="PF01641">
    <property type="entry name" value="SelR"/>
    <property type="match status" value="1"/>
</dbReference>
<organism evidence="10 11">
    <name type="scientific">Jiella endophytica</name>
    <dbReference type="NCBI Taxonomy" id="2558362"/>
    <lineage>
        <taxon>Bacteria</taxon>
        <taxon>Pseudomonadati</taxon>
        <taxon>Pseudomonadota</taxon>
        <taxon>Alphaproteobacteria</taxon>
        <taxon>Hyphomicrobiales</taxon>
        <taxon>Aurantimonadaceae</taxon>
        <taxon>Jiella</taxon>
    </lineage>
</organism>
<sequence>MMRRNFLKAGLAAGVAAIGGAAFFRQGANAAEGSFPVSHTEAEWKKLLTPDQFAVLRNEATERPFSSQLNANKKAGLYACAGCDTPVYSSKAKFDSGTGWPSFWEPVSAEAVGTTTDYKLIYPRTEVHCATCGGHLGHVFNDGPKPTGKRHCINGVALNFKPGATEAS</sequence>
<dbReference type="SUPFAM" id="SSF51316">
    <property type="entry name" value="Mss4-like"/>
    <property type="match status" value="1"/>
</dbReference>
<dbReference type="InterPro" id="IPR011057">
    <property type="entry name" value="Mss4-like_sf"/>
</dbReference>
<feature type="domain" description="MsrB" evidence="9">
    <location>
        <begin position="41"/>
        <end position="163"/>
    </location>
</feature>
<comment type="similarity">
    <text evidence="2">Belongs to the MsrB Met sulfoxide reductase family.</text>
</comment>
<dbReference type="InterPro" id="IPR028427">
    <property type="entry name" value="Met_Sox_Rdtase_MsrB"/>
</dbReference>
<keyword evidence="5" id="KW-0862">Zinc</keyword>
<dbReference type="GO" id="GO:0005737">
    <property type="term" value="C:cytoplasm"/>
    <property type="evidence" value="ECO:0007669"/>
    <property type="project" value="TreeGrafter"/>
</dbReference>
<keyword evidence="4" id="KW-0479">Metal-binding</keyword>
<dbReference type="NCBIfam" id="TIGR00357">
    <property type="entry name" value="peptide-methionine (R)-S-oxide reductase MsrB"/>
    <property type="match status" value="1"/>
</dbReference>
<evidence type="ECO:0000256" key="5">
    <source>
        <dbReference type="ARBA" id="ARBA00022833"/>
    </source>
</evidence>
<evidence type="ECO:0000256" key="4">
    <source>
        <dbReference type="ARBA" id="ARBA00022723"/>
    </source>
</evidence>
<dbReference type="GO" id="GO:0033743">
    <property type="term" value="F:peptide-methionine (R)-S-oxide reductase activity"/>
    <property type="evidence" value="ECO:0007669"/>
    <property type="project" value="UniProtKB-EC"/>
</dbReference>